<sequence>MGIVIDDPQIEAKIRELAERTGETPQAAVAHAVDVRLAELPTRPAEERLDNDLAARRKRIRETLAYFDSLPRINENLTADEIVGYDENGLPT</sequence>
<comment type="caution">
    <text evidence="1">The sequence shown here is derived from an EMBL/GenBank/DDBJ whole genome shotgun (WGS) entry which is preliminary data.</text>
</comment>
<accession>A0ABW5AGN5</accession>
<keyword evidence="2" id="KW-1185">Reference proteome</keyword>
<dbReference type="Proteomes" id="UP001597314">
    <property type="component" value="Unassembled WGS sequence"/>
</dbReference>
<evidence type="ECO:0000313" key="1">
    <source>
        <dbReference type="EMBL" id="MFD2182109.1"/>
    </source>
</evidence>
<gene>
    <name evidence="1" type="ORF">ACFSOX_08085</name>
</gene>
<dbReference type="InterPro" id="IPR011660">
    <property type="entry name" value="VapB-like"/>
</dbReference>
<organism evidence="1 2">
    <name type="scientific">Rhodoplanes azumiensis</name>
    <dbReference type="NCBI Taxonomy" id="1897628"/>
    <lineage>
        <taxon>Bacteria</taxon>
        <taxon>Pseudomonadati</taxon>
        <taxon>Pseudomonadota</taxon>
        <taxon>Alphaproteobacteria</taxon>
        <taxon>Hyphomicrobiales</taxon>
        <taxon>Nitrobacteraceae</taxon>
        <taxon>Rhodoplanes</taxon>
    </lineage>
</organism>
<name>A0ABW5AGN5_9BRAD</name>
<protein>
    <submittedName>
        <fullName evidence="1">Type II toxin-antitoxin system VapB family antitoxin</fullName>
    </submittedName>
</protein>
<dbReference type="Pfam" id="PF07704">
    <property type="entry name" value="PSK_trans_fac"/>
    <property type="match status" value="1"/>
</dbReference>
<dbReference type="RefSeq" id="WP_378477289.1">
    <property type="nucleotide sequence ID" value="NZ_JBHUIW010000006.1"/>
</dbReference>
<evidence type="ECO:0000313" key="2">
    <source>
        <dbReference type="Proteomes" id="UP001597314"/>
    </source>
</evidence>
<reference evidence="2" key="1">
    <citation type="journal article" date="2019" name="Int. J. Syst. Evol. Microbiol.">
        <title>The Global Catalogue of Microorganisms (GCM) 10K type strain sequencing project: providing services to taxonomists for standard genome sequencing and annotation.</title>
        <authorList>
            <consortium name="The Broad Institute Genomics Platform"/>
            <consortium name="The Broad Institute Genome Sequencing Center for Infectious Disease"/>
            <person name="Wu L."/>
            <person name="Ma J."/>
        </authorList>
    </citation>
    <scope>NUCLEOTIDE SEQUENCE [LARGE SCALE GENOMIC DNA]</scope>
    <source>
        <strain evidence="2">CGMCC 1.6774</strain>
    </source>
</reference>
<dbReference type="EMBL" id="JBHUIW010000006">
    <property type="protein sequence ID" value="MFD2182109.1"/>
    <property type="molecule type" value="Genomic_DNA"/>
</dbReference>
<proteinExistence type="predicted"/>